<protein>
    <submittedName>
        <fullName evidence="9">ABC transporter permease</fullName>
    </submittedName>
</protein>
<gene>
    <name evidence="9" type="ORF">CSTERTH_05355</name>
</gene>
<dbReference type="CDD" id="cd06261">
    <property type="entry name" value="TM_PBP2"/>
    <property type="match status" value="1"/>
</dbReference>
<evidence type="ECO:0000256" key="2">
    <source>
        <dbReference type="ARBA" id="ARBA00022448"/>
    </source>
</evidence>
<feature type="transmembrane region" description="Helical" evidence="7">
    <location>
        <begin position="86"/>
        <end position="105"/>
    </location>
</feature>
<dbReference type="InterPro" id="IPR035906">
    <property type="entry name" value="MetI-like_sf"/>
</dbReference>
<feature type="transmembrane region" description="Helical" evidence="7">
    <location>
        <begin position="225"/>
        <end position="251"/>
    </location>
</feature>
<dbReference type="Pfam" id="PF00528">
    <property type="entry name" value="BPD_transp_1"/>
    <property type="match status" value="1"/>
</dbReference>
<evidence type="ECO:0000256" key="4">
    <source>
        <dbReference type="ARBA" id="ARBA00022692"/>
    </source>
</evidence>
<feature type="transmembrane region" description="Helical" evidence="7">
    <location>
        <begin position="12"/>
        <end position="33"/>
    </location>
</feature>
<dbReference type="RefSeq" id="WP_015358816.1">
    <property type="nucleotide sequence ID" value="NZ_CP014672.1"/>
</dbReference>
<evidence type="ECO:0000256" key="1">
    <source>
        <dbReference type="ARBA" id="ARBA00004651"/>
    </source>
</evidence>
<dbReference type="GO" id="GO:0005886">
    <property type="term" value="C:plasma membrane"/>
    <property type="evidence" value="ECO:0007669"/>
    <property type="project" value="UniProtKB-SubCell"/>
</dbReference>
<dbReference type="Proteomes" id="UP000092971">
    <property type="component" value="Chromosome"/>
</dbReference>
<comment type="similarity">
    <text evidence="7">Belongs to the binding-protein-dependent transport system permease family.</text>
</comment>
<dbReference type="InterPro" id="IPR000515">
    <property type="entry name" value="MetI-like"/>
</dbReference>
<dbReference type="PROSITE" id="PS50928">
    <property type="entry name" value="ABC_TM1"/>
    <property type="match status" value="1"/>
</dbReference>
<feature type="domain" description="ABC transmembrane type-1" evidence="8">
    <location>
        <begin position="79"/>
        <end position="295"/>
    </location>
</feature>
<dbReference type="PANTHER" id="PTHR43227">
    <property type="entry name" value="BLL4140 PROTEIN"/>
    <property type="match status" value="1"/>
</dbReference>
<dbReference type="AlphaFoldDB" id="A0A1B1YCN2"/>
<dbReference type="SUPFAM" id="SSF161098">
    <property type="entry name" value="MetI-like"/>
    <property type="match status" value="1"/>
</dbReference>
<proteinExistence type="inferred from homology"/>
<evidence type="ECO:0000256" key="5">
    <source>
        <dbReference type="ARBA" id="ARBA00022989"/>
    </source>
</evidence>
<evidence type="ECO:0000313" key="10">
    <source>
        <dbReference type="Proteomes" id="UP000092971"/>
    </source>
</evidence>
<evidence type="ECO:0000256" key="6">
    <source>
        <dbReference type="ARBA" id="ARBA00023136"/>
    </source>
</evidence>
<reference evidence="9 10" key="1">
    <citation type="submission" date="2016-02" db="EMBL/GenBank/DDBJ databases">
        <title>Comparison of Clostridium stercorarium subspecies using comparative genomics and transcriptomics.</title>
        <authorList>
            <person name="Schellenberg J."/>
            <person name="Thallinger G."/>
            <person name="Levin D.B."/>
            <person name="Zhang X."/>
            <person name="Alvare G."/>
            <person name="Fristensky B."/>
            <person name="Sparling R."/>
        </authorList>
    </citation>
    <scope>NUCLEOTIDE SEQUENCE [LARGE SCALE GENOMIC DNA]</scope>
    <source>
        <strain evidence="9 10">DSM 2910</strain>
    </source>
</reference>
<evidence type="ECO:0000313" key="9">
    <source>
        <dbReference type="EMBL" id="ANW98507.1"/>
    </source>
</evidence>
<keyword evidence="6 7" id="KW-0472">Membrane</keyword>
<dbReference type="EMBL" id="CP014672">
    <property type="protein sequence ID" value="ANW98507.1"/>
    <property type="molecule type" value="Genomic_DNA"/>
</dbReference>
<evidence type="ECO:0000256" key="7">
    <source>
        <dbReference type="RuleBase" id="RU363032"/>
    </source>
</evidence>
<feature type="transmembrane region" description="Helical" evidence="7">
    <location>
        <begin position="112"/>
        <end position="130"/>
    </location>
</feature>
<sequence length="302" mass="34077">MKRKIRFTLSQKRAVTGLLFIMPWLIGFLVYYVRSLVLNVRFSLSKIEIMKIGGYRATYIGLQNYRYALLEHATFNQILVNSIRDVLIDIPFIIFFSLFMAILLNTKFKGRGIVRIIFFLPILLGSGAVLESLEQATRNITGGASATIAELSKTNQINIDYFLYIFEDLGLPVALVDYITGLVARIFEIVRASSVQIIIFLAALQSIPRSLYECAKIEGATAYETFWKITFPMVSPLILTNVVYTIVDFFVNSEVVDLAYEVAFTNYDYGLSAAMSTLSTAVVCLILVIVSALISRKTFYYN</sequence>
<dbReference type="PANTHER" id="PTHR43227:SF3">
    <property type="entry name" value="BINDING-PROTEIN-DEPENDENT TRANSPORT SYSTEMS INNER MEMBRANE COMPONENT"/>
    <property type="match status" value="1"/>
</dbReference>
<evidence type="ECO:0000256" key="3">
    <source>
        <dbReference type="ARBA" id="ARBA00022475"/>
    </source>
</evidence>
<accession>A0A1B1YCN2</accession>
<dbReference type="GO" id="GO:0055085">
    <property type="term" value="P:transmembrane transport"/>
    <property type="evidence" value="ECO:0007669"/>
    <property type="project" value="InterPro"/>
</dbReference>
<dbReference type="Gene3D" id="1.10.3720.10">
    <property type="entry name" value="MetI-like"/>
    <property type="match status" value="1"/>
</dbReference>
<feature type="transmembrane region" description="Helical" evidence="7">
    <location>
        <begin position="182"/>
        <end position="204"/>
    </location>
</feature>
<comment type="subcellular location">
    <subcellularLocation>
        <location evidence="1 7">Cell membrane</location>
        <topology evidence="1 7">Multi-pass membrane protein</topology>
    </subcellularLocation>
</comment>
<keyword evidence="2 7" id="KW-0813">Transport</keyword>
<feature type="transmembrane region" description="Helical" evidence="7">
    <location>
        <begin position="271"/>
        <end position="294"/>
    </location>
</feature>
<dbReference type="OrthoDB" id="9788108at2"/>
<evidence type="ECO:0000259" key="8">
    <source>
        <dbReference type="PROSITE" id="PS50928"/>
    </source>
</evidence>
<organism evidence="9 10">
    <name type="scientific">Thermoclostridium stercorarium subsp. thermolacticum DSM 2910</name>
    <dbReference type="NCBI Taxonomy" id="1121336"/>
    <lineage>
        <taxon>Bacteria</taxon>
        <taxon>Bacillati</taxon>
        <taxon>Bacillota</taxon>
        <taxon>Clostridia</taxon>
        <taxon>Eubacteriales</taxon>
        <taxon>Oscillospiraceae</taxon>
        <taxon>Thermoclostridium</taxon>
    </lineage>
</organism>
<keyword evidence="5 7" id="KW-1133">Transmembrane helix</keyword>
<dbReference type="InterPro" id="IPR050809">
    <property type="entry name" value="UgpAE/MalFG_permease"/>
</dbReference>
<keyword evidence="4 7" id="KW-0812">Transmembrane</keyword>
<name>A0A1B1YCN2_THEST</name>
<keyword evidence="3" id="KW-1003">Cell membrane</keyword>